<dbReference type="CDD" id="cd16667">
    <property type="entry name" value="RING-H2_RNF126-like"/>
    <property type="match status" value="1"/>
</dbReference>
<keyword evidence="3" id="KW-0808">Transferase</keyword>
<evidence type="ECO:0000256" key="9">
    <source>
        <dbReference type="SAM" id="SignalP"/>
    </source>
</evidence>
<dbReference type="OrthoDB" id="8062037at2759"/>
<dbReference type="AlphaFoldDB" id="A0A835R9Z3"/>
<dbReference type="Proteomes" id="UP000639772">
    <property type="component" value="Unassembled WGS sequence"/>
</dbReference>
<dbReference type="FunFam" id="3.30.40.10:FF:000022">
    <property type="entry name" value="E3 ubiquitin-protein ligase RING1-like"/>
    <property type="match status" value="1"/>
</dbReference>
<dbReference type="InterPro" id="IPR039525">
    <property type="entry name" value="RNF126-like_zinc-ribbon"/>
</dbReference>
<evidence type="ECO:0000256" key="4">
    <source>
        <dbReference type="ARBA" id="ARBA00022723"/>
    </source>
</evidence>
<organism evidence="11 12">
    <name type="scientific">Vanilla planifolia</name>
    <name type="common">Vanilla</name>
    <dbReference type="NCBI Taxonomy" id="51239"/>
    <lineage>
        <taxon>Eukaryota</taxon>
        <taxon>Viridiplantae</taxon>
        <taxon>Streptophyta</taxon>
        <taxon>Embryophyta</taxon>
        <taxon>Tracheophyta</taxon>
        <taxon>Spermatophyta</taxon>
        <taxon>Magnoliopsida</taxon>
        <taxon>Liliopsida</taxon>
        <taxon>Asparagales</taxon>
        <taxon>Orchidaceae</taxon>
        <taxon>Vanilloideae</taxon>
        <taxon>Vanilleae</taxon>
        <taxon>Vanilla</taxon>
    </lineage>
</organism>
<evidence type="ECO:0000256" key="7">
    <source>
        <dbReference type="ARBA" id="ARBA00022833"/>
    </source>
</evidence>
<comment type="caution">
    <text evidence="11">The sequence shown here is derived from an EMBL/GenBank/DDBJ whole genome shotgun (WGS) entry which is preliminary data.</text>
</comment>
<sequence length="342" mass="39146">MFSLCQFIVCFVVALLLSPARKEVRKGGNLLSQLCTFHKSYSFQPSFPIPYQYPNKNYHLSSSSTSPSLFSSPRHRMSLLSPISTSFPRLFWCHQCRRPVRILPPPSPTSYDIICPRCYGQFVQELPFPRTLTFLFDNPYPHPHLHLHHLFPQWNTPSQPPLTHSHSPVPTFQPADYFVGPNLNELIEDLTQNDRTGPPPASTSSIDALPTVSIAEAHLRDGSQCPVCKEEFSVGEEAREMPCRHVYHSGCLIPWLQLHNTCPVCRFRLPDNGSAGGEQDRELRRGQQRPERWNPFALWSPFRTSPESEWEQGDGGDRTERGGYTMDSVSAFYSWWRSLFLL</sequence>
<dbReference type="PANTHER" id="PTHR15710">
    <property type="entry name" value="E3 UBIQUITIN-PROTEIN LIGASE PRAJA"/>
    <property type="match status" value="1"/>
</dbReference>
<dbReference type="Gene3D" id="3.30.40.10">
    <property type="entry name" value="Zinc/RING finger domain, C3HC4 (zinc finger)"/>
    <property type="match status" value="1"/>
</dbReference>
<name>A0A835R9Z3_VANPL</name>
<evidence type="ECO:0000256" key="6">
    <source>
        <dbReference type="ARBA" id="ARBA00022786"/>
    </source>
</evidence>
<dbReference type="Pfam" id="PF13639">
    <property type="entry name" value="zf-RING_2"/>
    <property type="match status" value="1"/>
</dbReference>
<proteinExistence type="predicted"/>
<evidence type="ECO:0000313" key="12">
    <source>
        <dbReference type="Proteomes" id="UP000639772"/>
    </source>
</evidence>
<evidence type="ECO:0000256" key="1">
    <source>
        <dbReference type="ARBA" id="ARBA00000900"/>
    </source>
</evidence>
<feature type="chain" id="PRO_5032758970" description="RING-type E3 ubiquitin transferase" evidence="9">
    <location>
        <begin position="23"/>
        <end position="342"/>
    </location>
</feature>
<dbReference type="SUPFAM" id="SSF57850">
    <property type="entry name" value="RING/U-box"/>
    <property type="match status" value="1"/>
</dbReference>
<dbReference type="GO" id="GO:0008270">
    <property type="term" value="F:zinc ion binding"/>
    <property type="evidence" value="ECO:0007669"/>
    <property type="project" value="UniProtKB-KW"/>
</dbReference>
<dbReference type="EC" id="2.3.2.27" evidence="2"/>
<dbReference type="GO" id="GO:0005737">
    <property type="term" value="C:cytoplasm"/>
    <property type="evidence" value="ECO:0007669"/>
    <property type="project" value="TreeGrafter"/>
</dbReference>
<reference evidence="11 12" key="1">
    <citation type="journal article" date="2020" name="Nat. Food">
        <title>A phased Vanilla planifolia genome enables genetic improvement of flavour and production.</title>
        <authorList>
            <person name="Hasing T."/>
            <person name="Tang H."/>
            <person name="Brym M."/>
            <person name="Khazi F."/>
            <person name="Huang T."/>
            <person name="Chambers A.H."/>
        </authorList>
    </citation>
    <scope>NUCLEOTIDE SEQUENCE [LARGE SCALE GENOMIC DNA]</scope>
    <source>
        <tissue evidence="11">Leaf</tissue>
    </source>
</reference>
<gene>
    <name evidence="11" type="ORF">HPP92_010711</name>
</gene>
<accession>A0A835R9Z3</accession>
<keyword evidence="6" id="KW-0833">Ubl conjugation pathway</keyword>
<protein>
    <recommendedName>
        <fullName evidence="2">RING-type E3 ubiquitin transferase</fullName>
        <ecNumber evidence="2">2.3.2.27</ecNumber>
    </recommendedName>
</protein>
<evidence type="ECO:0000259" key="10">
    <source>
        <dbReference type="PROSITE" id="PS50089"/>
    </source>
</evidence>
<keyword evidence="9" id="KW-0732">Signal</keyword>
<keyword evidence="5 8" id="KW-0863">Zinc-finger</keyword>
<dbReference type="InterPro" id="IPR001841">
    <property type="entry name" value="Znf_RING"/>
</dbReference>
<dbReference type="PANTHER" id="PTHR15710:SF18">
    <property type="entry name" value="RING-TYPE E3 UBIQUITIN TRANSFERASE"/>
    <property type="match status" value="1"/>
</dbReference>
<evidence type="ECO:0000313" key="11">
    <source>
        <dbReference type="EMBL" id="KAG0482627.1"/>
    </source>
</evidence>
<feature type="domain" description="RING-type" evidence="10">
    <location>
        <begin position="225"/>
        <end position="266"/>
    </location>
</feature>
<keyword evidence="4" id="KW-0479">Metal-binding</keyword>
<dbReference type="InterPro" id="IPR013083">
    <property type="entry name" value="Znf_RING/FYVE/PHD"/>
</dbReference>
<evidence type="ECO:0000256" key="2">
    <source>
        <dbReference type="ARBA" id="ARBA00012483"/>
    </source>
</evidence>
<dbReference type="EMBL" id="JADCNM010000005">
    <property type="protein sequence ID" value="KAG0482627.1"/>
    <property type="molecule type" value="Genomic_DNA"/>
</dbReference>
<dbReference type="PROSITE" id="PS50089">
    <property type="entry name" value="ZF_RING_2"/>
    <property type="match status" value="1"/>
</dbReference>
<dbReference type="Pfam" id="PF14369">
    <property type="entry name" value="Zn_ribbon_19"/>
    <property type="match status" value="1"/>
</dbReference>
<comment type="catalytic activity">
    <reaction evidence="1">
        <text>S-ubiquitinyl-[E2 ubiquitin-conjugating enzyme]-L-cysteine + [acceptor protein]-L-lysine = [E2 ubiquitin-conjugating enzyme]-L-cysteine + N(6)-ubiquitinyl-[acceptor protein]-L-lysine.</text>
        <dbReference type="EC" id="2.3.2.27"/>
    </reaction>
</comment>
<dbReference type="GO" id="GO:0016567">
    <property type="term" value="P:protein ubiquitination"/>
    <property type="evidence" value="ECO:0007669"/>
    <property type="project" value="TreeGrafter"/>
</dbReference>
<dbReference type="GO" id="GO:0061630">
    <property type="term" value="F:ubiquitin protein ligase activity"/>
    <property type="evidence" value="ECO:0007669"/>
    <property type="project" value="UniProtKB-EC"/>
</dbReference>
<evidence type="ECO:0000256" key="8">
    <source>
        <dbReference type="PROSITE-ProRule" id="PRU00175"/>
    </source>
</evidence>
<dbReference type="SMART" id="SM00184">
    <property type="entry name" value="RING"/>
    <property type="match status" value="1"/>
</dbReference>
<evidence type="ECO:0000256" key="3">
    <source>
        <dbReference type="ARBA" id="ARBA00022679"/>
    </source>
</evidence>
<keyword evidence="7" id="KW-0862">Zinc</keyword>
<feature type="signal peptide" evidence="9">
    <location>
        <begin position="1"/>
        <end position="22"/>
    </location>
</feature>
<evidence type="ECO:0000256" key="5">
    <source>
        <dbReference type="ARBA" id="ARBA00022771"/>
    </source>
</evidence>